<protein>
    <recommendedName>
        <fullName evidence="3">DNA primase/nucleoside triphosphatase C-terminal domain-containing protein</fullName>
    </recommendedName>
</protein>
<evidence type="ECO:0000313" key="1">
    <source>
        <dbReference type="EMBL" id="MBD8045044.1"/>
    </source>
</evidence>
<dbReference type="RefSeq" id="WP_191748576.1">
    <property type="nucleotide sequence ID" value="NZ_JACSQC010000007.1"/>
</dbReference>
<keyword evidence="2" id="KW-1185">Reference proteome</keyword>
<sequence>MDQVLVGPVADFLRECTITGLDETEATPAADLYGMYMIWCEQADQEPVSAGLFSRQVQASGSQPRRRNHERVYPGILPTGPIPIQYILETDKPPSLNGPLNTFGT</sequence>
<reference evidence="1 2" key="1">
    <citation type="submission" date="2020-08" db="EMBL/GenBank/DDBJ databases">
        <title>A Genomic Blueprint of the Chicken Gut Microbiome.</title>
        <authorList>
            <person name="Gilroy R."/>
            <person name="Ravi A."/>
            <person name="Getino M."/>
            <person name="Pursley I."/>
            <person name="Horton D.L."/>
            <person name="Alikhan N.-F."/>
            <person name="Baker D."/>
            <person name="Gharbi K."/>
            <person name="Hall N."/>
            <person name="Watson M."/>
            <person name="Adriaenssens E.M."/>
            <person name="Foster-Nyarko E."/>
            <person name="Jarju S."/>
            <person name="Secka A."/>
            <person name="Antonio M."/>
            <person name="Oren A."/>
            <person name="Chaudhuri R."/>
            <person name="La Ragione R.M."/>
            <person name="Hildebrand F."/>
            <person name="Pallen M.J."/>
        </authorList>
    </citation>
    <scope>NUCLEOTIDE SEQUENCE [LARGE SCALE GENOMIC DNA]</scope>
    <source>
        <strain evidence="1 2">Sa2BUA2</strain>
    </source>
</reference>
<organism evidence="1 2">
    <name type="scientific">Arthrobacter pullicola</name>
    <dbReference type="NCBI Taxonomy" id="2762224"/>
    <lineage>
        <taxon>Bacteria</taxon>
        <taxon>Bacillati</taxon>
        <taxon>Actinomycetota</taxon>
        <taxon>Actinomycetes</taxon>
        <taxon>Micrococcales</taxon>
        <taxon>Micrococcaceae</taxon>
        <taxon>Arthrobacter</taxon>
    </lineage>
</organism>
<dbReference type="EMBL" id="JACSQC010000007">
    <property type="protein sequence ID" value="MBD8045044.1"/>
    <property type="molecule type" value="Genomic_DNA"/>
</dbReference>
<comment type="caution">
    <text evidence="1">The sequence shown here is derived from an EMBL/GenBank/DDBJ whole genome shotgun (WGS) entry which is preliminary data.</text>
</comment>
<evidence type="ECO:0000313" key="2">
    <source>
        <dbReference type="Proteomes" id="UP000652763"/>
    </source>
</evidence>
<name>A0ABR8YLC7_9MICC</name>
<gene>
    <name evidence="1" type="ORF">H9638_14625</name>
</gene>
<accession>A0ABR8YLC7</accession>
<dbReference type="Proteomes" id="UP000652763">
    <property type="component" value="Unassembled WGS sequence"/>
</dbReference>
<proteinExistence type="predicted"/>
<evidence type="ECO:0008006" key="3">
    <source>
        <dbReference type="Google" id="ProtNLM"/>
    </source>
</evidence>